<keyword evidence="1" id="KW-0472">Membrane</keyword>
<dbReference type="InterPro" id="IPR001646">
    <property type="entry name" value="5peptide_repeat"/>
</dbReference>
<protein>
    <recommendedName>
        <fullName evidence="4">Pentapeptide repeat-containing protein</fullName>
    </recommendedName>
</protein>
<keyword evidence="1" id="KW-1133">Transmembrane helix</keyword>
<feature type="transmembrane region" description="Helical" evidence="1">
    <location>
        <begin position="53"/>
        <end position="78"/>
    </location>
</feature>
<evidence type="ECO:0000256" key="1">
    <source>
        <dbReference type="SAM" id="Phobius"/>
    </source>
</evidence>
<dbReference type="Gene3D" id="2.160.20.80">
    <property type="entry name" value="E3 ubiquitin-protein ligase SopA"/>
    <property type="match status" value="1"/>
</dbReference>
<accession>A0ABP9GQC6</accession>
<keyword evidence="1" id="KW-0812">Transmembrane</keyword>
<evidence type="ECO:0000313" key="3">
    <source>
        <dbReference type="Proteomes" id="UP001499993"/>
    </source>
</evidence>
<feature type="transmembrane region" description="Helical" evidence="1">
    <location>
        <begin position="84"/>
        <end position="102"/>
    </location>
</feature>
<feature type="transmembrane region" description="Helical" evidence="1">
    <location>
        <begin position="114"/>
        <end position="139"/>
    </location>
</feature>
<dbReference type="Proteomes" id="UP001499993">
    <property type="component" value="Unassembled WGS sequence"/>
</dbReference>
<organism evidence="2 3">
    <name type="scientific">Streptomonospora halophila</name>
    <dbReference type="NCBI Taxonomy" id="427369"/>
    <lineage>
        <taxon>Bacteria</taxon>
        <taxon>Bacillati</taxon>
        <taxon>Actinomycetota</taxon>
        <taxon>Actinomycetes</taxon>
        <taxon>Streptosporangiales</taxon>
        <taxon>Nocardiopsidaceae</taxon>
        <taxon>Streptomonospora</taxon>
    </lineage>
</organism>
<gene>
    <name evidence="2" type="ORF">GCM10023224_26960</name>
</gene>
<comment type="caution">
    <text evidence="2">The sequence shown here is derived from an EMBL/GenBank/DDBJ whole genome shotgun (WGS) entry which is preliminary data.</text>
</comment>
<feature type="transmembrane region" description="Helical" evidence="1">
    <location>
        <begin position="159"/>
        <end position="178"/>
    </location>
</feature>
<proteinExistence type="predicted"/>
<reference evidence="3" key="1">
    <citation type="journal article" date="2019" name="Int. J. Syst. Evol. Microbiol.">
        <title>The Global Catalogue of Microorganisms (GCM) 10K type strain sequencing project: providing services to taxonomists for standard genome sequencing and annotation.</title>
        <authorList>
            <consortium name="The Broad Institute Genomics Platform"/>
            <consortium name="The Broad Institute Genome Sequencing Center for Infectious Disease"/>
            <person name="Wu L."/>
            <person name="Ma J."/>
        </authorList>
    </citation>
    <scope>NUCLEOTIDE SEQUENCE [LARGE SCALE GENOMIC DNA]</scope>
    <source>
        <strain evidence="3">JCM 18123</strain>
    </source>
</reference>
<sequence length="547" mass="59091">MTERDTPEEAAAPMALTRRLFVRVTETSTGIRRWAKHRAGSLRAPRIDARRGTVILLLSAAAIWAATPLAVDAALWLWSRPNAARVLILAGVVLTAAIAFTRRLRDKRPAQPHLGALIALAWCAVAAMVAVLTGGAWWIMGAPTARFPSELPPASLDAIATRAFAIVAGLGGAALLVISYRRQRTTEADGARADLAVAREDTRLFTERFTSASEQLGSEHPAVRLAGVHALAHLADDAPEGREELVQMVIDVLCAYLRMPYRTAPEIPPEGADAQQAEEHHLQLLEFKSLREVRHTIIRIIGDRLRQPTRWRGKDYDFTGVVFDGGDLDRAHFTGGRTSFCNAWFAGGYVRFSRAEFTGAEVDFSEAKFLSGEVSFRAARFADGDVEFSGAQFVGGEVDFRGAMFVGGDLGFVSTRFAAGKVDFSLADFTSGRISFSKALFAGGNVSFRGAEFSGGQVDFSSARFAHKIDFSRTRFTGGEADFSGAEFSSEEIDFTRTVFSDGAVSFAIPAGGKRDARGVCPRGLLEAHKAGLTDVVTLPPAWDLSG</sequence>
<evidence type="ECO:0008006" key="4">
    <source>
        <dbReference type="Google" id="ProtNLM"/>
    </source>
</evidence>
<name>A0ABP9GQC6_9ACTN</name>
<evidence type="ECO:0000313" key="2">
    <source>
        <dbReference type="EMBL" id="GAA4942977.1"/>
    </source>
</evidence>
<keyword evidence="3" id="KW-1185">Reference proteome</keyword>
<dbReference type="Pfam" id="PF13576">
    <property type="entry name" value="Pentapeptide_3"/>
    <property type="match status" value="1"/>
</dbReference>
<dbReference type="RefSeq" id="WP_345556838.1">
    <property type="nucleotide sequence ID" value="NZ_BAABIK010000013.1"/>
</dbReference>
<dbReference type="EMBL" id="BAABIK010000013">
    <property type="protein sequence ID" value="GAA4942977.1"/>
    <property type="molecule type" value="Genomic_DNA"/>
</dbReference>